<name>A0A699T8S6_TANCI</name>
<sequence length="222" mass="24697">LKYNQKEVDELKAERIAKIQDTLALMANSNNPYASPAPQQDLSSFNQNYLQQPMPNPDDITDSITAMNMALALMAKAFKLNYSTPTNNNQRISSNPRNRQIAQPGINMGQDRQMQMIRGIGGNQFRQYAGQNAGNLNGYNAVQNVGNQVAQNPRVQNDRIQNQIGNGNLMAVHAEGNAAGHNGNQIRCNNYRGVGHFARDCTVRPRRRDAAYLQTQLLIAQK</sequence>
<feature type="non-terminal residue" evidence="1">
    <location>
        <position position="1"/>
    </location>
</feature>
<evidence type="ECO:0000313" key="1">
    <source>
        <dbReference type="EMBL" id="GFD06587.1"/>
    </source>
</evidence>
<accession>A0A699T8S6</accession>
<dbReference type="AlphaFoldDB" id="A0A699T8S6"/>
<evidence type="ECO:0008006" key="2">
    <source>
        <dbReference type="Google" id="ProtNLM"/>
    </source>
</evidence>
<dbReference type="SUPFAM" id="SSF57756">
    <property type="entry name" value="Retrovirus zinc finger-like domains"/>
    <property type="match status" value="1"/>
</dbReference>
<dbReference type="GO" id="GO:0008270">
    <property type="term" value="F:zinc ion binding"/>
    <property type="evidence" value="ECO:0007669"/>
    <property type="project" value="InterPro"/>
</dbReference>
<comment type="caution">
    <text evidence="1">The sequence shown here is derived from an EMBL/GenBank/DDBJ whole genome shotgun (WGS) entry which is preliminary data.</text>
</comment>
<dbReference type="GO" id="GO:0003676">
    <property type="term" value="F:nucleic acid binding"/>
    <property type="evidence" value="ECO:0007669"/>
    <property type="project" value="InterPro"/>
</dbReference>
<dbReference type="InterPro" id="IPR036875">
    <property type="entry name" value="Znf_CCHC_sf"/>
</dbReference>
<protein>
    <recommendedName>
        <fullName evidence="2">CCHC-type domain-containing protein</fullName>
    </recommendedName>
</protein>
<gene>
    <name evidence="1" type="ORF">Tci_878556</name>
</gene>
<proteinExistence type="predicted"/>
<reference evidence="1" key="1">
    <citation type="journal article" date="2019" name="Sci. Rep.">
        <title>Draft genome of Tanacetum cinerariifolium, the natural source of mosquito coil.</title>
        <authorList>
            <person name="Yamashiro T."/>
            <person name="Shiraishi A."/>
            <person name="Satake H."/>
            <person name="Nakayama K."/>
        </authorList>
    </citation>
    <scope>NUCLEOTIDE SEQUENCE</scope>
</reference>
<feature type="non-terminal residue" evidence="1">
    <location>
        <position position="222"/>
    </location>
</feature>
<organism evidence="1">
    <name type="scientific">Tanacetum cinerariifolium</name>
    <name type="common">Dalmatian daisy</name>
    <name type="synonym">Chrysanthemum cinerariifolium</name>
    <dbReference type="NCBI Taxonomy" id="118510"/>
    <lineage>
        <taxon>Eukaryota</taxon>
        <taxon>Viridiplantae</taxon>
        <taxon>Streptophyta</taxon>
        <taxon>Embryophyta</taxon>
        <taxon>Tracheophyta</taxon>
        <taxon>Spermatophyta</taxon>
        <taxon>Magnoliopsida</taxon>
        <taxon>eudicotyledons</taxon>
        <taxon>Gunneridae</taxon>
        <taxon>Pentapetalae</taxon>
        <taxon>asterids</taxon>
        <taxon>campanulids</taxon>
        <taxon>Asterales</taxon>
        <taxon>Asteraceae</taxon>
        <taxon>Asteroideae</taxon>
        <taxon>Anthemideae</taxon>
        <taxon>Anthemidinae</taxon>
        <taxon>Tanacetum</taxon>
    </lineage>
</organism>
<dbReference type="EMBL" id="BKCJ011225922">
    <property type="protein sequence ID" value="GFD06587.1"/>
    <property type="molecule type" value="Genomic_DNA"/>
</dbReference>